<dbReference type="InterPro" id="IPR023375">
    <property type="entry name" value="ADC_dom_sf"/>
</dbReference>
<sequence>MLTRNALSVTGFLATVLSVAAAFEPPLPWTQHPEATATILEVPEETSMSLLSEEEQAIFTISPKRQWGSTSTGSIFLCQYQNSSSVAYNELIVASGTVQYSDYSGSYLKYFWVDNEDALEAGRDVWGLDKRRGEFTRTEGDGGEVVVEVVDVETGEVVITAEYALPAGNRTLPVSTTLKSLSVLLDGSGEIVYTETDEAFGVNPELDIAYTVGERSPLAPLLLDGGVKFGASSMLTKATMDVEEGVVVGKM</sequence>
<dbReference type="InterPro" id="IPR010451">
    <property type="entry name" value="Acetoacetate_decarboxylase"/>
</dbReference>
<keyword evidence="3" id="KW-1185">Reference proteome</keyword>
<feature type="signal peptide" evidence="1">
    <location>
        <begin position="1"/>
        <end position="21"/>
    </location>
</feature>
<dbReference type="SUPFAM" id="SSF160104">
    <property type="entry name" value="Acetoacetate decarboxylase-like"/>
    <property type="match status" value="1"/>
</dbReference>
<keyword evidence="1" id="KW-0732">Signal</keyword>
<evidence type="ECO:0000313" key="2">
    <source>
        <dbReference type="EMBL" id="GMI37085.1"/>
    </source>
</evidence>
<dbReference type="Proteomes" id="UP001165060">
    <property type="component" value="Unassembled WGS sequence"/>
</dbReference>
<gene>
    <name evidence="2" type="ORF">TeGR_g13244</name>
</gene>
<name>A0ABQ6MZN8_9STRA</name>
<feature type="chain" id="PRO_5045436592" evidence="1">
    <location>
        <begin position="22"/>
        <end position="251"/>
    </location>
</feature>
<comment type="caution">
    <text evidence="2">The sequence shown here is derived from an EMBL/GenBank/DDBJ whole genome shotgun (WGS) entry which is preliminary data.</text>
</comment>
<proteinExistence type="predicted"/>
<reference evidence="2 3" key="1">
    <citation type="journal article" date="2023" name="Commun. Biol.">
        <title>Genome analysis of Parmales, the sister group of diatoms, reveals the evolutionary specialization of diatoms from phago-mixotrophs to photoautotrophs.</title>
        <authorList>
            <person name="Ban H."/>
            <person name="Sato S."/>
            <person name="Yoshikawa S."/>
            <person name="Yamada K."/>
            <person name="Nakamura Y."/>
            <person name="Ichinomiya M."/>
            <person name="Sato N."/>
            <person name="Blanc-Mathieu R."/>
            <person name="Endo H."/>
            <person name="Kuwata A."/>
            <person name="Ogata H."/>
        </authorList>
    </citation>
    <scope>NUCLEOTIDE SEQUENCE [LARGE SCALE GENOMIC DNA]</scope>
</reference>
<protein>
    <submittedName>
        <fullName evidence="2">Uncharacterized protein</fullName>
    </submittedName>
</protein>
<dbReference type="Pfam" id="PF06314">
    <property type="entry name" value="ADC"/>
    <property type="match status" value="1"/>
</dbReference>
<dbReference type="Gene3D" id="2.40.400.10">
    <property type="entry name" value="Acetoacetate decarboxylase-like"/>
    <property type="match status" value="1"/>
</dbReference>
<evidence type="ECO:0000256" key="1">
    <source>
        <dbReference type="SAM" id="SignalP"/>
    </source>
</evidence>
<organism evidence="2 3">
    <name type="scientific">Tetraparma gracilis</name>
    <dbReference type="NCBI Taxonomy" id="2962635"/>
    <lineage>
        <taxon>Eukaryota</taxon>
        <taxon>Sar</taxon>
        <taxon>Stramenopiles</taxon>
        <taxon>Ochrophyta</taxon>
        <taxon>Bolidophyceae</taxon>
        <taxon>Parmales</taxon>
        <taxon>Triparmaceae</taxon>
        <taxon>Tetraparma</taxon>
    </lineage>
</organism>
<accession>A0ABQ6MZN8</accession>
<dbReference type="EMBL" id="BRYB01001957">
    <property type="protein sequence ID" value="GMI37085.1"/>
    <property type="molecule type" value="Genomic_DNA"/>
</dbReference>
<evidence type="ECO:0000313" key="3">
    <source>
        <dbReference type="Proteomes" id="UP001165060"/>
    </source>
</evidence>